<reference evidence="5 6" key="1">
    <citation type="submission" date="2015-01" db="EMBL/GenBank/DDBJ databases">
        <title>The Genome Sequence of Cladophialophora immunda CBS83496.</title>
        <authorList>
            <consortium name="The Broad Institute Genomics Platform"/>
            <person name="Cuomo C."/>
            <person name="de Hoog S."/>
            <person name="Gorbushina A."/>
            <person name="Stielow B."/>
            <person name="Teixiera M."/>
            <person name="Abouelleil A."/>
            <person name="Chapman S.B."/>
            <person name="Priest M."/>
            <person name="Young S.K."/>
            <person name="Wortman J."/>
            <person name="Nusbaum C."/>
            <person name="Birren B."/>
        </authorList>
    </citation>
    <scope>NUCLEOTIDE SEQUENCE [LARGE SCALE GENOMIC DNA]</scope>
    <source>
        <strain evidence="5 6">CBS 83496</strain>
    </source>
</reference>
<evidence type="ECO:0000256" key="2">
    <source>
        <dbReference type="ARBA" id="ARBA00023002"/>
    </source>
</evidence>
<dbReference type="Pfam" id="PF02982">
    <property type="entry name" value="Scytalone_dh"/>
    <property type="match status" value="1"/>
</dbReference>
<dbReference type="PANTHER" id="PTHR35870:SF1">
    <property type="entry name" value="PROTEIN, PUTATIVE (AFU_ORTHOLOGUE AFUA_5G03330)-RELATED"/>
    <property type="match status" value="1"/>
</dbReference>
<dbReference type="HOGENOM" id="CLU_411598_0_0_1"/>
<dbReference type="Proteomes" id="UP000054466">
    <property type="component" value="Unassembled WGS sequence"/>
</dbReference>
<dbReference type="SUPFAM" id="SSF54427">
    <property type="entry name" value="NTF2-like"/>
    <property type="match status" value="1"/>
</dbReference>
<evidence type="ECO:0000313" key="5">
    <source>
        <dbReference type="EMBL" id="KIW35534.1"/>
    </source>
</evidence>
<dbReference type="AlphaFoldDB" id="A0A0D2DIN7"/>
<keyword evidence="2" id="KW-0560">Oxidoreductase</keyword>
<dbReference type="PANTHER" id="PTHR35870">
    <property type="entry name" value="PROTEIN, PUTATIVE (AFU_ORTHOLOGUE AFUA_5G03330)-RELATED"/>
    <property type="match status" value="1"/>
</dbReference>
<dbReference type="InterPro" id="IPR032710">
    <property type="entry name" value="NTF2-like_dom_sf"/>
</dbReference>
<evidence type="ECO:0000259" key="4">
    <source>
        <dbReference type="Pfam" id="PF02982"/>
    </source>
</evidence>
<protein>
    <recommendedName>
        <fullName evidence="4">Scytalone dehydratase-like domain-containing protein</fullName>
    </recommendedName>
</protein>
<gene>
    <name evidence="5" type="ORF">PV07_02224</name>
</gene>
<dbReference type="EMBL" id="KN847040">
    <property type="protein sequence ID" value="KIW35534.1"/>
    <property type="molecule type" value="Genomic_DNA"/>
</dbReference>
<dbReference type="Pfam" id="PF14027">
    <property type="entry name" value="Questin_oxidase"/>
    <property type="match status" value="1"/>
</dbReference>
<keyword evidence="3" id="KW-0456">Lyase</keyword>
<dbReference type="InterPro" id="IPR025337">
    <property type="entry name" value="Questin_oxidase-like"/>
</dbReference>
<evidence type="ECO:0000313" key="6">
    <source>
        <dbReference type="Proteomes" id="UP000054466"/>
    </source>
</evidence>
<name>A0A0D2DIN7_9EURO</name>
<evidence type="ECO:0000256" key="3">
    <source>
        <dbReference type="ARBA" id="ARBA00023239"/>
    </source>
</evidence>
<dbReference type="Gene3D" id="3.10.450.50">
    <property type="match status" value="1"/>
</dbReference>
<evidence type="ECO:0000256" key="1">
    <source>
        <dbReference type="ARBA" id="ARBA00008584"/>
    </source>
</evidence>
<accession>A0A0D2DIN7</accession>
<dbReference type="InterPro" id="IPR049884">
    <property type="entry name" value="Scytalone_dh"/>
</dbReference>
<dbReference type="STRING" id="569365.A0A0D2DIN7"/>
<dbReference type="OrthoDB" id="10004862at2759"/>
<comment type="similarity">
    <text evidence="1">Belongs to the scytalone dehydratase family.</text>
</comment>
<sequence>MGESGSFDIAEYCAWQELGYTWARSIDTKDWSNLGTIFTPNFMFDYTEVYGFKEENMSPTDYVALIQGSLSDPETATQHLLASSKVRKLSATTATVEYQIRAAHMRITKNPRKEVAKGHAHGILQFFYRKLDTGWKISGMRATTVKITGARSEFSPPRVWRGLRVAVSLKCYKMPLHEDPEFIYWTKDGKHNFLPSHNILLEDKVYVIVMAAPDIQLSPSEYGVQHITDLDAPSAQKVTALLKENHEKFHTYWNFKGYHNHQTHYLLTAYALGASPDKLQNAFDTNAHYQRPLARADEQRVQKLYDDDYFLSLMSNEDYYADYLEFFTRKFHEEGWQTVVHRYMLSKTKLADEMLVRLFAGLVHPLIHFGFGVEFEQPGIIAEAMAQTAVHLRCFAPYLLGSEKLASGTQSKPLINIFQEIRQDPSLYDLSYWDGGSTLDDNVLGNAPPRLTELAAQWQVSPNEHDLDQATAEMINVNAWVTACAQRPPKEVKLDFFLIHQVNAAIFFSAFNKQSWLTVEDKVRLVEWKGRLDLITYASRIAPELHENELADYKPRVPDQASWSALVSRANRIEDDGHISKLLRALAHGQAISGPYENQPGLSHRFPLKGDGWLTLANMAVDTTDSVPYLDRWVRGAGADLPWDKFVNRGERVDDGKRYGLKGVLQA</sequence>
<dbReference type="VEuPathDB" id="FungiDB:PV07_02224"/>
<keyword evidence="6" id="KW-1185">Reference proteome</keyword>
<dbReference type="GO" id="GO:0016829">
    <property type="term" value="F:lyase activity"/>
    <property type="evidence" value="ECO:0007669"/>
    <property type="project" value="UniProtKB-KW"/>
</dbReference>
<proteinExistence type="inferred from homology"/>
<dbReference type="GeneID" id="27341418"/>
<feature type="domain" description="Scytalone dehydratase-like" evidence="4">
    <location>
        <begin position="9"/>
        <end position="143"/>
    </location>
</feature>
<dbReference type="GO" id="GO:0016491">
    <property type="term" value="F:oxidoreductase activity"/>
    <property type="evidence" value="ECO:0007669"/>
    <property type="project" value="UniProtKB-KW"/>
</dbReference>
<dbReference type="RefSeq" id="XP_016255750.1">
    <property type="nucleotide sequence ID" value="XM_016388822.1"/>
</dbReference>
<organism evidence="5 6">
    <name type="scientific">Cladophialophora immunda</name>
    <dbReference type="NCBI Taxonomy" id="569365"/>
    <lineage>
        <taxon>Eukaryota</taxon>
        <taxon>Fungi</taxon>
        <taxon>Dikarya</taxon>
        <taxon>Ascomycota</taxon>
        <taxon>Pezizomycotina</taxon>
        <taxon>Eurotiomycetes</taxon>
        <taxon>Chaetothyriomycetidae</taxon>
        <taxon>Chaetothyriales</taxon>
        <taxon>Herpotrichiellaceae</taxon>
        <taxon>Cladophialophora</taxon>
    </lineage>
</organism>